<evidence type="ECO:0000259" key="5">
    <source>
        <dbReference type="PROSITE" id="PS51462"/>
    </source>
</evidence>
<keyword evidence="7" id="KW-1185">Reference proteome</keyword>
<reference evidence="6 7" key="1">
    <citation type="submission" date="2019-03" db="EMBL/GenBank/DDBJ databases">
        <authorList>
            <person name="Li J."/>
        </authorList>
    </citation>
    <scope>NUCLEOTIDE SEQUENCE [LARGE SCALE GENOMIC DNA]</scope>
    <source>
        <strain evidence="6 7">3058</strain>
    </source>
</reference>
<dbReference type="EMBL" id="SRPG01000061">
    <property type="protein sequence ID" value="TGN62005.1"/>
    <property type="molecule type" value="Genomic_DNA"/>
</dbReference>
<dbReference type="InterPro" id="IPR020084">
    <property type="entry name" value="NUDIX_hydrolase_CS"/>
</dbReference>
<comment type="caution">
    <text evidence="6">The sequence shown here is derived from an EMBL/GenBank/DDBJ whole genome shotgun (WGS) entry which is preliminary data.</text>
</comment>
<dbReference type="PROSITE" id="PS00893">
    <property type="entry name" value="NUDIX_BOX"/>
    <property type="match status" value="1"/>
</dbReference>
<evidence type="ECO:0000256" key="1">
    <source>
        <dbReference type="ARBA" id="ARBA00001946"/>
    </source>
</evidence>
<keyword evidence="2" id="KW-0378">Hydrolase</keyword>
<proteinExistence type="predicted"/>
<protein>
    <submittedName>
        <fullName evidence="6">NUDIX domain-containing protein</fullName>
    </submittedName>
</protein>
<dbReference type="InterPro" id="IPR015797">
    <property type="entry name" value="NUDIX_hydrolase-like_dom_sf"/>
</dbReference>
<evidence type="ECO:0000256" key="3">
    <source>
        <dbReference type="PIRSR" id="PIRSR604385-2"/>
    </source>
</evidence>
<evidence type="ECO:0000256" key="2">
    <source>
        <dbReference type="ARBA" id="ARBA00022801"/>
    </source>
</evidence>
<feature type="binding site" evidence="3">
    <location>
        <position position="213"/>
    </location>
    <ligand>
        <name>Mg(2+)</name>
        <dbReference type="ChEBI" id="CHEBI:18420"/>
        <label>1</label>
    </ligand>
</feature>
<organism evidence="6 7">
    <name type="scientific">Paracoccus liaowanqingii</name>
    <dbReference type="NCBI Taxonomy" id="2560053"/>
    <lineage>
        <taxon>Bacteria</taxon>
        <taxon>Pseudomonadati</taxon>
        <taxon>Pseudomonadota</taxon>
        <taxon>Alphaproteobacteria</taxon>
        <taxon>Rhodobacterales</taxon>
        <taxon>Paracoccaceae</taxon>
        <taxon>Paracoccus</taxon>
    </lineage>
</organism>
<dbReference type="InterPro" id="IPR004385">
    <property type="entry name" value="NDP_pyrophosphatase"/>
</dbReference>
<dbReference type="GO" id="GO:0046872">
    <property type="term" value="F:metal ion binding"/>
    <property type="evidence" value="ECO:0007669"/>
    <property type="project" value="UniProtKB-KW"/>
</dbReference>
<evidence type="ECO:0000256" key="4">
    <source>
        <dbReference type="PIRSR" id="PIRSR604385-3"/>
    </source>
</evidence>
<comment type="cofactor">
    <cofactor evidence="1 3">
        <name>Mg(2+)</name>
        <dbReference type="ChEBI" id="CHEBI:18420"/>
    </cofactor>
</comment>
<dbReference type="OrthoDB" id="5292471at2"/>
<keyword evidence="3" id="KW-0479">Metal-binding</keyword>
<dbReference type="Pfam" id="PF00293">
    <property type="entry name" value="NUDIX"/>
    <property type="match status" value="1"/>
</dbReference>
<gene>
    <name evidence="6" type="ORF">E4L95_08370</name>
</gene>
<feature type="binding site" evidence="3">
    <location>
        <position position="282"/>
    </location>
    <ligand>
        <name>Mg(2+)</name>
        <dbReference type="ChEBI" id="CHEBI:18420"/>
        <label>1</label>
    </ligand>
</feature>
<feature type="binding site" evidence="3">
    <location>
        <position position="229"/>
    </location>
    <ligand>
        <name>Mg(2+)</name>
        <dbReference type="ChEBI" id="CHEBI:18420"/>
        <label>1</label>
    </ligand>
</feature>
<dbReference type="AlphaFoldDB" id="A0A4Z1CLS1"/>
<feature type="binding site" evidence="3">
    <location>
        <position position="233"/>
    </location>
    <ligand>
        <name>Mg(2+)</name>
        <dbReference type="ChEBI" id="CHEBI:18420"/>
        <label>1</label>
    </ligand>
</feature>
<dbReference type="Gene3D" id="3.90.79.10">
    <property type="entry name" value="Nucleoside Triphosphate Pyrophosphohydrolase"/>
    <property type="match status" value="1"/>
</dbReference>
<dbReference type="InterPro" id="IPR000086">
    <property type="entry name" value="NUDIX_hydrolase_dom"/>
</dbReference>
<dbReference type="NCBIfam" id="TIGR00052">
    <property type="entry name" value="nudix-type nucleoside diphosphatase, YffH/AdpP family"/>
    <property type="match status" value="1"/>
</dbReference>
<feature type="domain" description="Nudix hydrolase" evidence="5">
    <location>
        <begin position="171"/>
        <end position="311"/>
    </location>
</feature>
<dbReference type="Proteomes" id="UP000297972">
    <property type="component" value="Unassembled WGS sequence"/>
</dbReference>
<feature type="non-terminal residue" evidence="6">
    <location>
        <position position="1"/>
    </location>
</feature>
<keyword evidence="3" id="KW-0460">Magnesium</keyword>
<dbReference type="CDD" id="cd24155">
    <property type="entry name" value="NUDIX_ADPRase"/>
    <property type="match status" value="1"/>
</dbReference>
<name>A0A4Z1CLS1_9RHOB</name>
<dbReference type="RefSeq" id="WP_135817216.1">
    <property type="nucleotide sequence ID" value="NZ_SRPG01000061.1"/>
</dbReference>
<dbReference type="GO" id="GO:0016818">
    <property type="term" value="F:hydrolase activity, acting on acid anhydrides, in phosphorus-containing anhydrides"/>
    <property type="evidence" value="ECO:0007669"/>
    <property type="project" value="InterPro"/>
</dbReference>
<evidence type="ECO:0000313" key="6">
    <source>
        <dbReference type="EMBL" id="TGN62005.1"/>
    </source>
</evidence>
<accession>A0A4Z1CLS1</accession>
<sequence>GRLQGGGRAGIDRNGWPTLIGSDDALPGVEVKATAALTRYAAVMGLQAQQVQGHEVLGLGAGGQGDPLPDALRDALAAEIARQILDADPATDPDLLAWRLPMTGIWAASRLRAQAMAPSGQGVVALRGDEAVTTLARHQPFLGYFGVARHDLTHALHQGGTSVAMTREAFLMGDAAVLLPWDPVRDRVLIIEQFRFAPALRGDPQPWLLEPIAGRVDAGETPEAAILREAREEARLEVTRLVPAFHAYPSPGAVCEFLYQYVGIADLPDGIAGIHGLDGEAEDIRGHLMDRAALSALVDAGQIANGPLATLSLWLDARVDRLRGELGTA</sequence>
<evidence type="ECO:0000313" key="7">
    <source>
        <dbReference type="Proteomes" id="UP000297972"/>
    </source>
</evidence>
<dbReference type="PROSITE" id="PS51462">
    <property type="entry name" value="NUDIX"/>
    <property type="match status" value="1"/>
</dbReference>
<feature type="short sequence motif" description="Nudix box" evidence="4">
    <location>
        <begin position="214"/>
        <end position="236"/>
    </location>
</feature>
<dbReference type="SUPFAM" id="SSF55811">
    <property type="entry name" value="Nudix"/>
    <property type="match status" value="1"/>
</dbReference>